<dbReference type="EMBL" id="CP101873">
    <property type="protein sequence ID" value="WMT09017.1"/>
    <property type="molecule type" value="Genomic_DNA"/>
</dbReference>
<keyword evidence="1" id="KW-1133">Transmembrane helix</keyword>
<keyword evidence="3" id="KW-1185">Reference proteome</keyword>
<accession>A0AAF0T348</accession>
<feature type="transmembrane region" description="Helical" evidence="1">
    <location>
        <begin position="362"/>
        <end position="382"/>
    </location>
</feature>
<sequence length="450" mass="46308">MRTARVLPLLLCWCLVGLIAVVAVAAAPPPTQLCGVCGPSVANDAEVAGATDHGTLDVYVDETGDSLWHARIPVTDSAAERYRSNESALEAAVDDAWAHSHAADGDVRAVEAAVEDDTVVVNYTVDDVARRGVGDSWILDYFATGTSSTRYELAAERLTIHTPDGTVITNRLPAADVDGNEATWTNENDGARDRGFDDQTYVTYGEGGLLGTASGYATIARVTGPPALACGLAIGAVPGALIGLLGIVIGRSSRGSTVVERVTSRLGLERPTVDAATLERLLVAVGIGGAIGFLAYGAVATDRVFPPAAIVLSSLGVGYALIGLAAARIGPRLETRGLFVLAVFATLVAAAYTRALAGGVVYALPLLFGVATALFLPIGHAFERDRRPVALLGAAALVPSAVGALVYPASPIGVWTVLVGMLVFLPWVAVVGIFGYPLALLGRTLAAADG</sequence>
<evidence type="ECO:0000256" key="1">
    <source>
        <dbReference type="SAM" id="Phobius"/>
    </source>
</evidence>
<dbReference type="GeneID" id="84213303"/>
<proteinExistence type="predicted"/>
<organism evidence="2 3">
    <name type="scientific">Natrinema thermotolerans</name>
    <dbReference type="NCBI Taxonomy" id="121872"/>
    <lineage>
        <taxon>Archaea</taxon>
        <taxon>Methanobacteriati</taxon>
        <taxon>Methanobacteriota</taxon>
        <taxon>Stenosarchaea group</taxon>
        <taxon>Halobacteria</taxon>
        <taxon>Halobacteriales</taxon>
        <taxon>Natrialbaceae</taxon>
        <taxon>Natrinema</taxon>
    </lineage>
</organism>
<feature type="transmembrane region" description="Helical" evidence="1">
    <location>
        <begin position="413"/>
        <end position="436"/>
    </location>
</feature>
<dbReference type="RefSeq" id="WP_049964688.1">
    <property type="nucleotide sequence ID" value="NZ_CP101873.1"/>
</dbReference>
<keyword evidence="1" id="KW-0812">Transmembrane</keyword>
<feature type="transmembrane region" description="Helical" evidence="1">
    <location>
        <begin position="305"/>
        <end position="326"/>
    </location>
</feature>
<dbReference type="GeneID" id="39860994"/>
<feature type="transmembrane region" description="Helical" evidence="1">
    <location>
        <begin position="281"/>
        <end position="299"/>
    </location>
</feature>
<evidence type="ECO:0000313" key="3">
    <source>
        <dbReference type="Proteomes" id="UP001224926"/>
    </source>
</evidence>
<dbReference type="Proteomes" id="UP001224926">
    <property type="component" value="Chromosome"/>
</dbReference>
<feature type="transmembrane region" description="Helical" evidence="1">
    <location>
        <begin position="389"/>
        <end position="407"/>
    </location>
</feature>
<protein>
    <submittedName>
        <fullName evidence="2">Uncharacterized protein</fullName>
    </submittedName>
</protein>
<reference evidence="2 3" key="1">
    <citation type="submission" date="2022-07" db="EMBL/GenBank/DDBJ databases">
        <title>Two temperate virus in Haloterrigena jeotgali A29.</title>
        <authorList>
            <person name="Deng X."/>
        </authorList>
    </citation>
    <scope>NUCLEOTIDE SEQUENCE [LARGE SCALE GENOMIC DNA]</scope>
    <source>
        <strain evidence="2 3">A29</strain>
    </source>
</reference>
<feature type="transmembrane region" description="Helical" evidence="1">
    <location>
        <begin position="338"/>
        <end position="356"/>
    </location>
</feature>
<evidence type="ECO:0000313" key="2">
    <source>
        <dbReference type="EMBL" id="WMT09017.1"/>
    </source>
</evidence>
<feature type="transmembrane region" description="Helical" evidence="1">
    <location>
        <begin position="226"/>
        <end position="249"/>
    </location>
</feature>
<gene>
    <name evidence="2" type="ORF">NP511_05140</name>
</gene>
<dbReference type="AlphaFoldDB" id="A0AAF0T348"/>
<keyword evidence="1" id="KW-0472">Membrane</keyword>
<name>A0AAF0T348_9EURY</name>